<feature type="transmembrane region" description="Helical" evidence="1">
    <location>
        <begin position="167"/>
        <end position="187"/>
    </location>
</feature>
<feature type="transmembrane region" description="Helical" evidence="1">
    <location>
        <begin position="102"/>
        <end position="120"/>
    </location>
</feature>
<protein>
    <submittedName>
        <fullName evidence="2">Uncharacterized protein</fullName>
    </submittedName>
</protein>
<evidence type="ECO:0000313" key="2">
    <source>
        <dbReference type="EMBL" id="GHB34507.1"/>
    </source>
</evidence>
<comment type="caution">
    <text evidence="2">The sequence shown here is derived from an EMBL/GenBank/DDBJ whole genome shotgun (WGS) entry which is preliminary data.</text>
</comment>
<proteinExistence type="predicted"/>
<sequence length="240" mass="28615">MNEKIKKSTAMKISPTDIQFLEEKVAACPIRLEELYFEILDHVLCKYEASGSENVELFWKKEKKNWTRWEIFKIKVRYQNSQIWDYFKCFNRSIFDFQLSNLLINLVFIALASILGFFFFERHDIIVGVVMLLWVVVPLSFQAWFYHTKDTLGEKSQLLRSNGYYSAKRGSLQMLILYKMIFWHIVFSLTQEFFPYVEYFGLVFSSALNTTLIIVILLFSNRALLKVYQTKLKPFLYETK</sequence>
<keyword evidence="3" id="KW-1185">Reference proteome</keyword>
<keyword evidence="1" id="KW-1133">Transmembrane helix</keyword>
<reference evidence="2" key="2">
    <citation type="submission" date="2020-09" db="EMBL/GenBank/DDBJ databases">
        <authorList>
            <person name="Sun Q."/>
            <person name="Kim S."/>
        </authorList>
    </citation>
    <scope>NUCLEOTIDE SEQUENCE</scope>
    <source>
        <strain evidence="2">KCTC 23224</strain>
    </source>
</reference>
<dbReference type="EMBL" id="BMYF01000007">
    <property type="protein sequence ID" value="GHB34507.1"/>
    <property type="molecule type" value="Genomic_DNA"/>
</dbReference>
<dbReference type="RefSeq" id="WP_189580132.1">
    <property type="nucleotide sequence ID" value="NZ_BMYF01000007.1"/>
</dbReference>
<keyword evidence="1" id="KW-0472">Membrane</keyword>
<dbReference type="AlphaFoldDB" id="A0A8J3CWE9"/>
<reference evidence="2" key="1">
    <citation type="journal article" date="2014" name="Int. J. Syst. Evol. Microbiol.">
        <title>Complete genome sequence of Corynebacterium casei LMG S-19264T (=DSM 44701T), isolated from a smear-ripened cheese.</title>
        <authorList>
            <consortium name="US DOE Joint Genome Institute (JGI-PGF)"/>
            <person name="Walter F."/>
            <person name="Albersmeier A."/>
            <person name="Kalinowski J."/>
            <person name="Ruckert C."/>
        </authorList>
    </citation>
    <scope>NUCLEOTIDE SEQUENCE</scope>
    <source>
        <strain evidence="2">KCTC 23224</strain>
    </source>
</reference>
<dbReference type="Proteomes" id="UP000642809">
    <property type="component" value="Unassembled WGS sequence"/>
</dbReference>
<gene>
    <name evidence="2" type="ORF">GCM10008106_14890</name>
</gene>
<name>A0A8J3CWE9_9BACT</name>
<evidence type="ECO:0000313" key="3">
    <source>
        <dbReference type="Proteomes" id="UP000642809"/>
    </source>
</evidence>
<feature type="transmembrane region" description="Helical" evidence="1">
    <location>
        <begin position="126"/>
        <end position="146"/>
    </location>
</feature>
<feature type="transmembrane region" description="Helical" evidence="1">
    <location>
        <begin position="199"/>
        <end position="219"/>
    </location>
</feature>
<evidence type="ECO:0000256" key="1">
    <source>
        <dbReference type="SAM" id="Phobius"/>
    </source>
</evidence>
<keyword evidence="1" id="KW-0812">Transmembrane</keyword>
<organism evidence="2 3">
    <name type="scientific">Mongoliitalea lutea</name>
    <dbReference type="NCBI Taxonomy" id="849756"/>
    <lineage>
        <taxon>Bacteria</taxon>
        <taxon>Pseudomonadati</taxon>
        <taxon>Bacteroidota</taxon>
        <taxon>Cytophagia</taxon>
        <taxon>Cytophagales</taxon>
        <taxon>Cyclobacteriaceae</taxon>
        <taxon>Mongoliitalea</taxon>
    </lineage>
</organism>
<accession>A0A8J3CWE9</accession>